<dbReference type="InterPro" id="IPR009057">
    <property type="entry name" value="Homeodomain-like_sf"/>
</dbReference>
<dbReference type="Gene3D" id="1.10.357.10">
    <property type="entry name" value="Tetracycline Repressor, domain 2"/>
    <property type="match status" value="1"/>
</dbReference>
<feature type="domain" description="HTH tetR-type" evidence="5">
    <location>
        <begin position="10"/>
        <end position="70"/>
    </location>
</feature>
<dbReference type="Pfam" id="PF00440">
    <property type="entry name" value="TetR_N"/>
    <property type="match status" value="1"/>
</dbReference>
<feature type="DNA-binding region" description="H-T-H motif" evidence="4">
    <location>
        <begin position="33"/>
        <end position="52"/>
    </location>
</feature>
<evidence type="ECO:0000256" key="1">
    <source>
        <dbReference type="ARBA" id="ARBA00023015"/>
    </source>
</evidence>
<evidence type="ECO:0000256" key="4">
    <source>
        <dbReference type="PROSITE-ProRule" id="PRU00335"/>
    </source>
</evidence>
<dbReference type="Pfam" id="PF16859">
    <property type="entry name" value="TetR_C_11"/>
    <property type="match status" value="1"/>
</dbReference>
<evidence type="ECO:0000256" key="3">
    <source>
        <dbReference type="ARBA" id="ARBA00023163"/>
    </source>
</evidence>
<evidence type="ECO:0000313" key="7">
    <source>
        <dbReference type="Proteomes" id="UP000321583"/>
    </source>
</evidence>
<dbReference type="InterPro" id="IPR036271">
    <property type="entry name" value="Tet_transcr_reg_TetR-rel_C_sf"/>
</dbReference>
<evidence type="ECO:0000256" key="2">
    <source>
        <dbReference type="ARBA" id="ARBA00023125"/>
    </source>
</evidence>
<dbReference type="Proteomes" id="UP000321583">
    <property type="component" value="Unassembled WGS sequence"/>
</dbReference>
<sequence>MTTNSRRRGAALDEAILEAAWAELIDNGYAGFTLEGVARRAGTSRPVLSRRWAGSADLAVAAMRHYIAQNPIRVPDLGNVRAELVRFLREVSDRRAITIARVLFGMRDYFIETSSSVADLRKALHEQLGTRPVIDDILERGIRRGEIDPRKLTARRIALPLELVSHEALMTLKPVPAAVIAEILDTIFLPLVAADRKAAAAW</sequence>
<protein>
    <submittedName>
        <fullName evidence="6">TetR family transcriptional regulator</fullName>
    </submittedName>
</protein>
<dbReference type="InterPro" id="IPR011075">
    <property type="entry name" value="TetR_C"/>
</dbReference>
<dbReference type="AlphaFoldDB" id="A0A562DZ65"/>
<reference evidence="6 7" key="1">
    <citation type="submission" date="2019-07" db="EMBL/GenBank/DDBJ databases">
        <title>Genome sequencing of lignin-degrading bacterial isolates.</title>
        <authorList>
            <person name="Gladden J."/>
        </authorList>
    </citation>
    <scope>NUCLEOTIDE SEQUENCE [LARGE SCALE GENOMIC DNA]</scope>
    <source>
        <strain evidence="6 7">J19</strain>
    </source>
</reference>
<dbReference type="SUPFAM" id="SSF46689">
    <property type="entry name" value="Homeodomain-like"/>
    <property type="match status" value="1"/>
</dbReference>
<keyword evidence="3" id="KW-0804">Transcription</keyword>
<gene>
    <name evidence="6" type="ORF">L613_002100000200</name>
</gene>
<evidence type="ECO:0000313" key="6">
    <source>
        <dbReference type="EMBL" id="TWH14853.1"/>
    </source>
</evidence>
<dbReference type="Gene3D" id="1.10.10.60">
    <property type="entry name" value="Homeodomain-like"/>
    <property type="match status" value="1"/>
</dbReference>
<dbReference type="OrthoDB" id="9796019at2"/>
<dbReference type="InterPro" id="IPR001647">
    <property type="entry name" value="HTH_TetR"/>
</dbReference>
<comment type="caution">
    <text evidence="6">The sequence shown here is derived from an EMBL/GenBank/DDBJ whole genome shotgun (WGS) entry which is preliminary data.</text>
</comment>
<accession>A0A562DZ65</accession>
<dbReference type="PROSITE" id="PS50977">
    <property type="entry name" value="HTH_TETR_2"/>
    <property type="match status" value="1"/>
</dbReference>
<organism evidence="6 7">
    <name type="scientific">Pseudoxanthomonas taiwanensis J19</name>
    <dbReference type="NCBI Taxonomy" id="935569"/>
    <lineage>
        <taxon>Bacteria</taxon>
        <taxon>Pseudomonadati</taxon>
        <taxon>Pseudomonadota</taxon>
        <taxon>Gammaproteobacteria</taxon>
        <taxon>Lysobacterales</taxon>
        <taxon>Lysobacteraceae</taxon>
        <taxon>Pseudoxanthomonas</taxon>
    </lineage>
</organism>
<dbReference type="EMBL" id="VLJS01000049">
    <property type="protein sequence ID" value="TWH14853.1"/>
    <property type="molecule type" value="Genomic_DNA"/>
</dbReference>
<dbReference type="SUPFAM" id="SSF48498">
    <property type="entry name" value="Tetracyclin repressor-like, C-terminal domain"/>
    <property type="match status" value="1"/>
</dbReference>
<keyword evidence="1" id="KW-0805">Transcription regulation</keyword>
<evidence type="ECO:0000259" key="5">
    <source>
        <dbReference type="PROSITE" id="PS50977"/>
    </source>
</evidence>
<keyword evidence="2 4" id="KW-0238">DNA-binding</keyword>
<name>A0A562DZ65_9GAMM</name>
<keyword evidence="7" id="KW-1185">Reference proteome</keyword>
<dbReference type="RefSeq" id="WP_019399154.1">
    <property type="nucleotide sequence ID" value="NZ_VLJS01000049.1"/>
</dbReference>
<dbReference type="GO" id="GO:0003677">
    <property type="term" value="F:DNA binding"/>
    <property type="evidence" value="ECO:0007669"/>
    <property type="project" value="UniProtKB-UniRule"/>
</dbReference>
<proteinExistence type="predicted"/>